<accession>A0AAU9TUG7</accession>
<sequence>MPFDSAMCDTNTVCNSDDLDIYSLINSQSVVAAFIVPLHPNINKSSSVREECLNWPNKSSKAAVVFPEILLETNMAFVGYSSHSFDDANNPIRLQQNPAIRPSVTKDPTNRTRPPEDKRNQELKRLLSIPRLDISSFGMDNRAHEQSVPVDLRRMRIAKFTLPPDYNPNNSKWTFRHRYPKPELKELLRYSGVYVNAINLEHCNELATDYKSLTRLLMVEVFSDSALKVCSLTGAKASCFRGNETDVRPGLDKDARAILVRYVEIYGEKQGWCTEDYRAIINAMRNKLYSSIRKDSRNACHKHLQQHP</sequence>
<dbReference type="PROSITE" id="PS51457">
    <property type="entry name" value="BEN"/>
    <property type="match status" value="1"/>
</dbReference>
<dbReference type="GO" id="GO:0003677">
    <property type="term" value="F:DNA binding"/>
    <property type="evidence" value="ECO:0007669"/>
    <property type="project" value="InterPro"/>
</dbReference>
<dbReference type="Pfam" id="PF10523">
    <property type="entry name" value="BEN"/>
    <property type="match status" value="1"/>
</dbReference>
<protein>
    <recommendedName>
        <fullName evidence="2">BEN domain-containing protein</fullName>
    </recommendedName>
</protein>
<evidence type="ECO:0000313" key="4">
    <source>
        <dbReference type="Proteomes" id="UP001153954"/>
    </source>
</evidence>
<organism evidence="3 4">
    <name type="scientific">Euphydryas editha</name>
    <name type="common">Edith's checkerspot</name>
    <dbReference type="NCBI Taxonomy" id="104508"/>
    <lineage>
        <taxon>Eukaryota</taxon>
        <taxon>Metazoa</taxon>
        <taxon>Ecdysozoa</taxon>
        <taxon>Arthropoda</taxon>
        <taxon>Hexapoda</taxon>
        <taxon>Insecta</taxon>
        <taxon>Pterygota</taxon>
        <taxon>Neoptera</taxon>
        <taxon>Endopterygota</taxon>
        <taxon>Lepidoptera</taxon>
        <taxon>Glossata</taxon>
        <taxon>Ditrysia</taxon>
        <taxon>Papilionoidea</taxon>
        <taxon>Nymphalidae</taxon>
        <taxon>Nymphalinae</taxon>
        <taxon>Euphydryas</taxon>
    </lineage>
</organism>
<evidence type="ECO:0000256" key="1">
    <source>
        <dbReference type="SAM" id="MobiDB-lite"/>
    </source>
</evidence>
<evidence type="ECO:0000259" key="2">
    <source>
        <dbReference type="PROSITE" id="PS51457"/>
    </source>
</evidence>
<proteinExistence type="predicted"/>
<dbReference type="EMBL" id="CAKOGL010000007">
    <property type="protein sequence ID" value="CAH2088160.1"/>
    <property type="molecule type" value="Genomic_DNA"/>
</dbReference>
<gene>
    <name evidence="3" type="ORF">EEDITHA_LOCUS4348</name>
</gene>
<feature type="compositionally biased region" description="Basic and acidic residues" evidence="1">
    <location>
        <begin position="108"/>
        <end position="121"/>
    </location>
</feature>
<feature type="region of interest" description="Disordered" evidence="1">
    <location>
        <begin position="91"/>
        <end position="121"/>
    </location>
</feature>
<keyword evidence="4" id="KW-1185">Reference proteome</keyword>
<comment type="caution">
    <text evidence="3">The sequence shown here is derived from an EMBL/GenBank/DDBJ whole genome shotgun (WGS) entry which is preliminary data.</text>
</comment>
<dbReference type="InterPro" id="IPR018379">
    <property type="entry name" value="BEN_domain"/>
</dbReference>
<dbReference type="Gene3D" id="1.10.10.2590">
    <property type="entry name" value="BEN domain"/>
    <property type="match status" value="1"/>
</dbReference>
<dbReference type="Proteomes" id="UP001153954">
    <property type="component" value="Unassembled WGS sequence"/>
</dbReference>
<feature type="domain" description="BEN" evidence="2">
    <location>
        <begin position="190"/>
        <end position="295"/>
    </location>
</feature>
<name>A0AAU9TUG7_EUPED</name>
<dbReference type="AlphaFoldDB" id="A0AAU9TUG7"/>
<evidence type="ECO:0000313" key="3">
    <source>
        <dbReference type="EMBL" id="CAH2088160.1"/>
    </source>
</evidence>
<reference evidence="3" key="1">
    <citation type="submission" date="2022-03" db="EMBL/GenBank/DDBJ databases">
        <authorList>
            <person name="Tunstrom K."/>
        </authorList>
    </citation>
    <scope>NUCLEOTIDE SEQUENCE</scope>
</reference>